<name>A0A6J4J1L0_9SPHI</name>
<protein>
    <submittedName>
        <fullName evidence="1">Uncharacterized protein</fullName>
    </submittedName>
</protein>
<feature type="non-terminal residue" evidence="1">
    <location>
        <position position="56"/>
    </location>
</feature>
<reference evidence="1" key="1">
    <citation type="submission" date="2020-02" db="EMBL/GenBank/DDBJ databases">
        <authorList>
            <person name="Meier V. D."/>
        </authorList>
    </citation>
    <scope>NUCLEOTIDE SEQUENCE</scope>
    <source>
        <strain evidence="1">AVDCRST_MAG56</strain>
    </source>
</reference>
<evidence type="ECO:0000313" key="1">
    <source>
        <dbReference type="EMBL" id="CAA9267956.1"/>
    </source>
</evidence>
<accession>A0A6J4J1L0</accession>
<dbReference type="AlphaFoldDB" id="A0A6J4J1L0"/>
<organism evidence="1">
    <name type="scientific">uncultured Cytophagales bacterium</name>
    <dbReference type="NCBI Taxonomy" id="158755"/>
    <lineage>
        <taxon>Bacteria</taxon>
        <taxon>Pseudomonadati</taxon>
        <taxon>Bacteroidota</taxon>
        <taxon>Sphingobacteriia</taxon>
        <taxon>Sphingobacteriales</taxon>
        <taxon>environmental samples</taxon>
    </lineage>
</organism>
<feature type="non-terminal residue" evidence="1">
    <location>
        <position position="1"/>
    </location>
</feature>
<sequence length="56" mass="6346">WAPAFTPVFFLYAIAAFLPYKLILQFSPCLQTENPEGYKGLPGFRSFHWCRSGTGC</sequence>
<proteinExistence type="predicted"/>
<dbReference type="EMBL" id="CADCTQ010000247">
    <property type="protein sequence ID" value="CAA9267956.1"/>
    <property type="molecule type" value="Genomic_DNA"/>
</dbReference>
<gene>
    <name evidence="1" type="ORF">AVDCRST_MAG56-3041</name>
</gene>